<name>A0ABR3HC08_LOXSC</name>
<dbReference type="Pfam" id="PF02221">
    <property type="entry name" value="E1_DerP2_DerF2"/>
    <property type="match status" value="1"/>
</dbReference>
<accession>A0ABR3HC08</accession>
<dbReference type="SUPFAM" id="SSF81296">
    <property type="entry name" value="E set domains"/>
    <property type="match status" value="1"/>
</dbReference>
<sequence length="179" mass="19497">MLRLVFLFAGFLAVQGQLRTSNVTRCIGRGVNASLPINAYVEGCVNTPCRLPQGSFATVHLAFKAPRPTLRMTTHAQAFAFIVPINYPLGEFTETCIHLNNSFCPVRKDIVLQNTLQMKIEEAFPVGRPVTFEFRIEDDADKPIMCVRVPVVIAKTPTAVNMTTGSAASPTTATAVVSL</sequence>
<dbReference type="Proteomes" id="UP001549920">
    <property type="component" value="Unassembled WGS sequence"/>
</dbReference>
<keyword evidence="4" id="KW-1185">Reference proteome</keyword>
<protein>
    <recommendedName>
        <fullName evidence="2">MD-2-related lipid-recognition domain-containing protein</fullName>
    </recommendedName>
</protein>
<dbReference type="InterPro" id="IPR014756">
    <property type="entry name" value="Ig_E-set"/>
</dbReference>
<dbReference type="Gene3D" id="2.60.40.770">
    <property type="match status" value="1"/>
</dbReference>
<evidence type="ECO:0000256" key="1">
    <source>
        <dbReference type="SAM" id="SignalP"/>
    </source>
</evidence>
<evidence type="ECO:0000259" key="2">
    <source>
        <dbReference type="Pfam" id="PF02221"/>
    </source>
</evidence>
<proteinExistence type="predicted"/>
<feature type="domain" description="MD-2-related lipid-recognition" evidence="2">
    <location>
        <begin position="42"/>
        <end position="151"/>
    </location>
</feature>
<comment type="caution">
    <text evidence="3">The sequence shown here is derived from an EMBL/GenBank/DDBJ whole genome shotgun (WGS) entry which is preliminary data.</text>
</comment>
<organism evidence="3 4">
    <name type="scientific">Loxostege sticticalis</name>
    <name type="common">Beet webworm moth</name>
    <dbReference type="NCBI Taxonomy" id="481309"/>
    <lineage>
        <taxon>Eukaryota</taxon>
        <taxon>Metazoa</taxon>
        <taxon>Ecdysozoa</taxon>
        <taxon>Arthropoda</taxon>
        <taxon>Hexapoda</taxon>
        <taxon>Insecta</taxon>
        <taxon>Pterygota</taxon>
        <taxon>Neoptera</taxon>
        <taxon>Endopterygota</taxon>
        <taxon>Lepidoptera</taxon>
        <taxon>Glossata</taxon>
        <taxon>Ditrysia</taxon>
        <taxon>Pyraloidea</taxon>
        <taxon>Crambidae</taxon>
        <taxon>Pyraustinae</taxon>
        <taxon>Loxostege</taxon>
    </lineage>
</organism>
<keyword evidence="1" id="KW-0732">Signal</keyword>
<dbReference type="EMBL" id="JBEUOH010000022">
    <property type="protein sequence ID" value="KAL0867967.1"/>
    <property type="molecule type" value="Genomic_DNA"/>
</dbReference>
<reference evidence="3 4" key="1">
    <citation type="submission" date="2024-06" db="EMBL/GenBank/DDBJ databases">
        <title>A chromosome-level genome assembly of beet webworm, Loxostege sticticalis.</title>
        <authorList>
            <person name="Zhang Y."/>
        </authorList>
    </citation>
    <scope>NUCLEOTIDE SEQUENCE [LARGE SCALE GENOMIC DNA]</scope>
    <source>
        <strain evidence="3">AQ026</strain>
        <tissue evidence="3">Whole body</tissue>
    </source>
</reference>
<dbReference type="InterPro" id="IPR003172">
    <property type="entry name" value="ML_dom"/>
</dbReference>
<evidence type="ECO:0000313" key="3">
    <source>
        <dbReference type="EMBL" id="KAL0867967.1"/>
    </source>
</evidence>
<gene>
    <name evidence="3" type="ORF">ABMA27_008634</name>
</gene>
<feature type="signal peptide" evidence="1">
    <location>
        <begin position="1"/>
        <end position="16"/>
    </location>
</feature>
<feature type="chain" id="PRO_5045909639" description="MD-2-related lipid-recognition domain-containing protein" evidence="1">
    <location>
        <begin position="17"/>
        <end position="179"/>
    </location>
</feature>
<evidence type="ECO:0000313" key="4">
    <source>
        <dbReference type="Proteomes" id="UP001549920"/>
    </source>
</evidence>